<organism evidence="2 3">
    <name type="scientific">Actinoplanes friuliensis DSM 7358</name>
    <dbReference type="NCBI Taxonomy" id="1246995"/>
    <lineage>
        <taxon>Bacteria</taxon>
        <taxon>Bacillati</taxon>
        <taxon>Actinomycetota</taxon>
        <taxon>Actinomycetes</taxon>
        <taxon>Micromonosporales</taxon>
        <taxon>Micromonosporaceae</taxon>
        <taxon>Actinoplanes</taxon>
    </lineage>
</organism>
<keyword evidence="3" id="KW-1185">Reference proteome</keyword>
<dbReference type="InterPro" id="IPR036388">
    <property type="entry name" value="WH-like_DNA-bd_sf"/>
</dbReference>
<dbReference type="EMBL" id="CP006272">
    <property type="protein sequence ID" value="AGZ39266.1"/>
    <property type="molecule type" value="Genomic_DNA"/>
</dbReference>
<dbReference type="eggNOG" id="COG1940">
    <property type="taxonomic scope" value="Bacteria"/>
</dbReference>
<dbReference type="Proteomes" id="UP000017746">
    <property type="component" value="Chromosome"/>
</dbReference>
<dbReference type="KEGG" id="afs:AFR_04885"/>
<dbReference type="AlphaFoldDB" id="U5VUF2"/>
<dbReference type="PANTHER" id="PTHR18964">
    <property type="entry name" value="ROK (REPRESSOR, ORF, KINASE) FAMILY"/>
    <property type="match status" value="1"/>
</dbReference>
<protein>
    <submittedName>
        <fullName evidence="2">Putative sugar kinase</fullName>
    </submittedName>
</protein>
<dbReference type="SUPFAM" id="SSF53067">
    <property type="entry name" value="Actin-like ATPase domain"/>
    <property type="match status" value="2"/>
</dbReference>
<evidence type="ECO:0000313" key="2">
    <source>
        <dbReference type="EMBL" id="AGZ39266.1"/>
    </source>
</evidence>
<dbReference type="Pfam" id="PF00480">
    <property type="entry name" value="ROK"/>
    <property type="match status" value="1"/>
</dbReference>
<name>U5VUF2_9ACTN</name>
<keyword evidence="2" id="KW-0808">Transferase</keyword>
<dbReference type="HOGENOM" id="CLU_036604_13_2_11"/>
<dbReference type="eggNOG" id="COG1846">
    <property type="taxonomic scope" value="Bacteria"/>
</dbReference>
<dbReference type="SUPFAM" id="SSF46785">
    <property type="entry name" value="Winged helix' DNA-binding domain"/>
    <property type="match status" value="1"/>
</dbReference>
<dbReference type="InterPro" id="IPR036390">
    <property type="entry name" value="WH_DNA-bd_sf"/>
</dbReference>
<dbReference type="PATRIC" id="fig|1246995.3.peg.986"/>
<sequence>MRAGPSQEEVRRHNLGTLLRYVHVHGDTSRAELTTKLGLNRSTIGALTSELAAAGLVTERPPRQTRRAGRPSLVVRPESSQVYAYALAIEVDRLRAARVGLGGKILDRRETERPRGMQVIDAIQPLAGFIHEMRLDVPDGARYVGGGVAVAGMVRRADGMVRLAPTIGWVEEPVGEALSEEIGDVGPLVVGNIADVSALVEHSRGAAAGRDNVIYLYGDVGVGGGIIAGGRRVTGHGGYGGEVGHMVINPHGRPCSCGSRGCWETEIGEFALLELAGRGHLSGREAVLGVVDAAMRGDWAAQKAVRHVGDWIGLGVGNLINIFNPEAVIFGGTLRDVYLVAAAQIRSRLNEVALPACREHVRLRTPELGTDAALIGAAELAFERLLADPLV</sequence>
<accession>U5VUF2</accession>
<comment type="similarity">
    <text evidence="1">Belongs to the ROK (NagC/XylR) family.</text>
</comment>
<dbReference type="InterPro" id="IPR000600">
    <property type="entry name" value="ROK"/>
</dbReference>
<dbReference type="PANTHER" id="PTHR18964:SF149">
    <property type="entry name" value="BIFUNCTIONAL UDP-N-ACETYLGLUCOSAMINE 2-EPIMERASE_N-ACETYLMANNOSAMINE KINASE"/>
    <property type="match status" value="1"/>
</dbReference>
<evidence type="ECO:0000313" key="3">
    <source>
        <dbReference type="Proteomes" id="UP000017746"/>
    </source>
</evidence>
<reference evidence="2 3" key="1">
    <citation type="journal article" date="2014" name="J. Biotechnol.">
        <title>Complete genome sequence of the actinobacterium Actinoplanes friuliensis HAG 010964, producer of the lipopeptide antibiotic friulimycin.</title>
        <authorList>
            <person name="Ruckert C."/>
            <person name="Szczepanowski R."/>
            <person name="Albersmeier A."/>
            <person name="Goesmann A."/>
            <person name="Fischer N."/>
            <person name="Steinkamper A."/>
            <person name="Puhler A."/>
            <person name="Biener R."/>
            <person name="Schwartz D."/>
            <person name="Kalinowski J."/>
        </authorList>
    </citation>
    <scope>NUCLEOTIDE SEQUENCE [LARGE SCALE GENOMIC DNA]</scope>
    <source>
        <strain evidence="2 3">DSM 7358</strain>
    </source>
</reference>
<dbReference type="STRING" id="1246995.AFR_04885"/>
<dbReference type="OrthoDB" id="5174513at2"/>
<evidence type="ECO:0000256" key="1">
    <source>
        <dbReference type="ARBA" id="ARBA00006479"/>
    </source>
</evidence>
<dbReference type="RefSeq" id="WP_023358312.1">
    <property type="nucleotide sequence ID" value="NC_022657.1"/>
</dbReference>
<gene>
    <name evidence="2" type="ORF">AFR_04885</name>
</gene>
<dbReference type="GO" id="GO:0016301">
    <property type="term" value="F:kinase activity"/>
    <property type="evidence" value="ECO:0007669"/>
    <property type="project" value="UniProtKB-KW"/>
</dbReference>
<dbReference type="Gene3D" id="1.10.10.10">
    <property type="entry name" value="Winged helix-like DNA-binding domain superfamily/Winged helix DNA-binding domain"/>
    <property type="match status" value="1"/>
</dbReference>
<keyword evidence="2" id="KW-0418">Kinase</keyword>
<dbReference type="Gene3D" id="3.30.420.40">
    <property type="match status" value="2"/>
</dbReference>
<proteinExistence type="inferred from homology"/>
<dbReference type="InterPro" id="IPR043129">
    <property type="entry name" value="ATPase_NBD"/>
</dbReference>